<protein>
    <recommendedName>
        <fullName evidence="1">ATP-dependent DNA helicase</fullName>
        <ecNumber evidence="1">5.6.2.3</ecNumber>
    </recommendedName>
</protein>
<dbReference type="OrthoDB" id="683365at2759"/>
<gene>
    <name evidence="3" type="ORF">C2845_PM07G02090</name>
</gene>
<dbReference type="InterPro" id="IPR010285">
    <property type="entry name" value="DNA_helicase_pif1-like_DEAD"/>
</dbReference>
<comment type="caution">
    <text evidence="3">The sequence shown here is derived from an EMBL/GenBank/DDBJ whole genome shotgun (WGS) entry which is preliminary data.</text>
</comment>
<keyword evidence="1" id="KW-0234">DNA repair</keyword>
<keyword evidence="4" id="KW-1185">Reference proteome</keyword>
<dbReference type="GO" id="GO:0000723">
    <property type="term" value="P:telomere maintenance"/>
    <property type="evidence" value="ECO:0007669"/>
    <property type="project" value="InterPro"/>
</dbReference>
<accession>A0A3L6SKF0</accession>
<comment type="catalytic activity">
    <reaction evidence="1">
        <text>ATP + H2O = ADP + phosphate + H(+)</text>
        <dbReference type="Rhea" id="RHEA:13065"/>
        <dbReference type="ChEBI" id="CHEBI:15377"/>
        <dbReference type="ChEBI" id="CHEBI:15378"/>
        <dbReference type="ChEBI" id="CHEBI:30616"/>
        <dbReference type="ChEBI" id="CHEBI:43474"/>
        <dbReference type="ChEBI" id="CHEBI:456216"/>
        <dbReference type="EC" id="5.6.2.3"/>
    </reaction>
</comment>
<dbReference type="Pfam" id="PF05970">
    <property type="entry name" value="PIF1"/>
    <property type="match status" value="1"/>
</dbReference>
<evidence type="ECO:0000313" key="3">
    <source>
        <dbReference type="EMBL" id="RLN22294.1"/>
    </source>
</evidence>
<reference evidence="4" key="1">
    <citation type="journal article" date="2019" name="Nat. Commun.">
        <title>The genome of broomcorn millet.</title>
        <authorList>
            <person name="Zou C."/>
            <person name="Miki D."/>
            <person name="Li D."/>
            <person name="Tang Q."/>
            <person name="Xiao L."/>
            <person name="Rajput S."/>
            <person name="Deng P."/>
            <person name="Jia W."/>
            <person name="Huang R."/>
            <person name="Zhang M."/>
            <person name="Sun Y."/>
            <person name="Hu J."/>
            <person name="Fu X."/>
            <person name="Schnable P.S."/>
            <person name="Li F."/>
            <person name="Zhang H."/>
            <person name="Feng B."/>
            <person name="Zhu X."/>
            <person name="Liu R."/>
            <person name="Schnable J.C."/>
            <person name="Zhu J.-K."/>
            <person name="Zhang H."/>
        </authorList>
    </citation>
    <scope>NUCLEOTIDE SEQUENCE [LARGE SCALE GENOMIC DNA]</scope>
</reference>
<name>A0A3L6SKF0_PANMI</name>
<dbReference type="AlphaFoldDB" id="A0A3L6SKF0"/>
<feature type="domain" description="DNA helicase Pif1-like DEAD-box helicase" evidence="2">
    <location>
        <begin position="1"/>
        <end position="78"/>
    </location>
</feature>
<dbReference type="GO" id="GO:0043139">
    <property type="term" value="F:5'-3' DNA helicase activity"/>
    <property type="evidence" value="ECO:0007669"/>
    <property type="project" value="UniProtKB-EC"/>
</dbReference>
<evidence type="ECO:0000256" key="1">
    <source>
        <dbReference type="RuleBase" id="RU363044"/>
    </source>
</evidence>
<organism evidence="3 4">
    <name type="scientific">Panicum miliaceum</name>
    <name type="common">Proso millet</name>
    <name type="synonym">Broomcorn millet</name>
    <dbReference type="NCBI Taxonomy" id="4540"/>
    <lineage>
        <taxon>Eukaryota</taxon>
        <taxon>Viridiplantae</taxon>
        <taxon>Streptophyta</taxon>
        <taxon>Embryophyta</taxon>
        <taxon>Tracheophyta</taxon>
        <taxon>Spermatophyta</taxon>
        <taxon>Magnoliopsida</taxon>
        <taxon>Liliopsida</taxon>
        <taxon>Poales</taxon>
        <taxon>Poaceae</taxon>
        <taxon>PACMAD clade</taxon>
        <taxon>Panicoideae</taxon>
        <taxon>Panicodae</taxon>
        <taxon>Paniceae</taxon>
        <taxon>Panicinae</taxon>
        <taxon>Panicum</taxon>
        <taxon>Panicum sect. Panicum</taxon>
    </lineage>
</organism>
<dbReference type="GO" id="GO:0005524">
    <property type="term" value="F:ATP binding"/>
    <property type="evidence" value="ECO:0007669"/>
    <property type="project" value="UniProtKB-KW"/>
</dbReference>
<dbReference type="GO" id="GO:0006310">
    <property type="term" value="P:DNA recombination"/>
    <property type="evidence" value="ECO:0007669"/>
    <property type="project" value="UniProtKB-KW"/>
</dbReference>
<keyword evidence="1" id="KW-0233">DNA recombination</keyword>
<comment type="similarity">
    <text evidence="1">Belongs to the helicase family.</text>
</comment>
<dbReference type="PANTHER" id="PTHR10492:SF92">
    <property type="entry name" value="ATP-DEPENDENT DNA HELICASE"/>
    <property type="match status" value="1"/>
</dbReference>
<dbReference type="Proteomes" id="UP000275267">
    <property type="component" value="Unassembled WGS sequence"/>
</dbReference>
<dbReference type="PANTHER" id="PTHR10492">
    <property type="match status" value="1"/>
</dbReference>
<keyword evidence="1" id="KW-0378">Hydrolase</keyword>
<keyword evidence="1" id="KW-0547">Nucleotide-binding</keyword>
<keyword evidence="1" id="KW-0227">DNA damage</keyword>
<evidence type="ECO:0000259" key="2">
    <source>
        <dbReference type="Pfam" id="PF05970"/>
    </source>
</evidence>
<dbReference type="EC" id="5.6.2.3" evidence="1"/>
<proteinExistence type="inferred from homology"/>
<sequence length="199" mass="22808">MIKKQAVEALDNSMRDIMDRPDVPFGAKTVVFGGEFRQVLPVVRKGSRAQIVDASLCRSYLWDYIRHLKLVCNMRAHGDPWFAEYVLRICNRIEEANVRDRSPGYRKEATDSWRPPWGRSSRSLGELEEPLHQVYPLHAADQFVEFEIGSLSERLHQRRLLSSTPARAIPLARRQNLLHHPAATSTTSPIISAKFDFSI</sequence>
<dbReference type="STRING" id="4540.A0A3L6SKF0"/>
<comment type="cofactor">
    <cofactor evidence="1">
        <name>Mg(2+)</name>
        <dbReference type="ChEBI" id="CHEBI:18420"/>
    </cofactor>
</comment>
<dbReference type="GO" id="GO:0006281">
    <property type="term" value="P:DNA repair"/>
    <property type="evidence" value="ECO:0007669"/>
    <property type="project" value="UniProtKB-KW"/>
</dbReference>
<keyword evidence="1" id="KW-0067">ATP-binding</keyword>
<evidence type="ECO:0000313" key="4">
    <source>
        <dbReference type="Proteomes" id="UP000275267"/>
    </source>
</evidence>
<keyword evidence="1" id="KW-0347">Helicase</keyword>
<dbReference type="EMBL" id="PQIB02000004">
    <property type="protein sequence ID" value="RLN22294.1"/>
    <property type="molecule type" value="Genomic_DNA"/>
</dbReference>
<dbReference type="GO" id="GO:0016887">
    <property type="term" value="F:ATP hydrolysis activity"/>
    <property type="evidence" value="ECO:0007669"/>
    <property type="project" value="RHEA"/>
</dbReference>